<dbReference type="Proteomes" id="UP000536262">
    <property type="component" value="Unassembled WGS sequence"/>
</dbReference>
<comment type="similarity">
    <text evidence="1 3">Belongs to the UreD family.</text>
</comment>
<keyword evidence="5" id="KW-1185">Reference proteome</keyword>
<dbReference type="GO" id="GO:0005737">
    <property type="term" value="C:cytoplasm"/>
    <property type="evidence" value="ECO:0007669"/>
    <property type="project" value="UniProtKB-SubCell"/>
</dbReference>
<dbReference type="EMBL" id="JACHOU010000044">
    <property type="protein sequence ID" value="MBB6357915.1"/>
    <property type="molecule type" value="Genomic_DNA"/>
</dbReference>
<evidence type="ECO:0000313" key="5">
    <source>
        <dbReference type="Proteomes" id="UP000536262"/>
    </source>
</evidence>
<dbReference type="InterPro" id="IPR002669">
    <property type="entry name" value="UreD"/>
</dbReference>
<comment type="subcellular location">
    <subcellularLocation>
        <location evidence="3">Cytoplasm</location>
    </subcellularLocation>
</comment>
<dbReference type="HAMAP" id="MF_01384">
    <property type="entry name" value="UreD"/>
    <property type="match status" value="1"/>
</dbReference>
<accession>A0A7X0KP77</accession>
<keyword evidence="3" id="KW-0996">Nickel insertion</keyword>
<protein>
    <recommendedName>
        <fullName evidence="3">Urease accessory protein UreD</fullName>
    </recommendedName>
</protein>
<dbReference type="Pfam" id="PF01774">
    <property type="entry name" value="UreD"/>
    <property type="match status" value="1"/>
</dbReference>
<dbReference type="AlphaFoldDB" id="A0A7X0KP77"/>
<evidence type="ECO:0000256" key="1">
    <source>
        <dbReference type="ARBA" id="ARBA00007177"/>
    </source>
</evidence>
<dbReference type="GO" id="GO:0016151">
    <property type="term" value="F:nickel cation binding"/>
    <property type="evidence" value="ECO:0007669"/>
    <property type="project" value="UniProtKB-UniRule"/>
</dbReference>
<name>A0A7X0KP77_9HYPH</name>
<dbReference type="PANTHER" id="PTHR33643">
    <property type="entry name" value="UREASE ACCESSORY PROTEIN D"/>
    <property type="match status" value="1"/>
</dbReference>
<evidence type="ECO:0000313" key="4">
    <source>
        <dbReference type="EMBL" id="MBB6357915.1"/>
    </source>
</evidence>
<evidence type="ECO:0000256" key="3">
    <source>
        <dbReference type="HAMAP-Rule" id="MF_01384"/>
    </source>
</evidence>
<organism evidence="4 5">
    <name type="scientific">Aminobacter aganoensis</name>
    <dbReference type="NCBI Taxonomy" id="83264"/>
    <lineage>
        <taxon>Bacteria</taxon>
        <taxon>Pseudomonadati</taxon>
        <taxon>Pseudomonadota</taxon>
        <taxon>Alphaproteobacteria</taxon>
        <taxon>Hyphomicrobiales</taxon>
        <taxon>Phyllobacteriaceae</taxon>
        <taxon>Aminobacter</taxon>
    </lineage>
</organism>
<keyword evidence="2 3" id="KW-0143">Chaperone</keyword>
<proteinExistence type="inferred from homology"/>
<reference evidence="4 5" key="1">
    <citation type="submission" date="2020-08" db="EMBL/GenBank/DDBJ databases">
        <title>Genomic Encyclopedia of Type Strains, Phase IV (KMG-IV): sequencing the most valuable type-strain genomes for metagenomic binning, comparative biology and taxonomic classification.</title>
        <authorList>
            <person name="Goeker M."/>
        </authorList>
    </citation>
    <scope>NUCLEOTIDE SEQUENCE [LARGE SCALE GENOMIC DNA]</scope>
    <source>
        <strain evidence="4 5">DSM 7051</strain>
    </source>
</reference>
<dbReference type="RefSeq" id="WP_184702855.1">
    <property type="nucleotide sequence ID" value="NZ_JACHOU010000044.1"/>
</dbReference>
<comment type="subunit">
    <text evidence="3">UreD, UreF and UreG form a complex that acts as a GTP-hydrolysis-dependent molecular chaperone, activating the urease apoprotein by helping to assemble the nickel containing metallocenter of UreC. The UreE protein probably delivers the nickel.</text>
</comment>
<evidence type="ECO:0000256" key="2">
    <source>
        <dbReference type="ARBA" id="ARBA00023186"/>
    </source>
</evidence>
<comment type="function">
    <text evidence="3">Required for maturation of urease via the functional incorporation of the urease nickel metallocenter.</text>
</comment>
<keyword evidence="3" id="KW-0963">Cytoplasm</keyword>
<dbReference type="PANTHER" id="PTHR33643:SF1">
    <property type="entry name" value="UREASE ACCESSORY PROTEIN D"/>
    <property type="match status" value="1"/>
</dbReference>
<sequence>MTSHWPQPPTFRAPIQPRQAGARNGRFELALSRHGARTHIGRQYVSYPFHMTRPFAFDVAIPSLLTVYQQSSSGGLYRDDRLDSRIDVGAGAAGHITTQAATVVHDCHGQPAHQTTEIVLEEGAFLALTPDPLVLFPGAACSSVIQARLAPGTVLLLSDAFALHDPEGRGRPFERLEAKVDIRDAGGRLLVRDNLEIGGAHLSSAGSPIGDWKVVSNFMLVGAPDRLPTADELAVLGRPERQVVGITLLPNGAGWGVRCLAADAIAARVIAEKLFVLAVSAAFGQQPAPRRK</sequence>
<comment type="caution">
    <text evidence="4">The sequence shown here is derived from an EMBL/GenBank/DDBJ whole genome shotgun (WGS) entry which is preliminary data.</text>
</comment>
<gene>
    <name evidence="3" type="primary">ureD</name>
    <name evidence="4" type="ORF">GGR00_005745</name>
</gene>